<name>A0ABX5K750_9ENTR</name>
<comment type="caution">
    <text evidence="1">The sequence shown here is derived from an EMBL/GenBank/DDBJ whole genome shotgun (WGS) entry which is preliminary data.</text>
</comment>
<keyword evidence="2" id="KW-1185">Reference proteome</keyword>
<evidence type="ECO:0000313" key="2">
    <source>
        <dbReference type="Proteomes" id="UP000244731"/>
    </source>
</evidence>
<dbReference type="RefSeq" id="WP_075191810.1">
    <property type="nucleotide sequence ID" value="NZ_MSAC01000010.1"/>
</dbReference>
<organism evidence="1 2">
    <name type="scientific">Cronobacter malonaticus</name>
    <dbReference type="NCBI Taxonomy" id="413503"/>
    <lineage>
        <taxon>Bacteria</taxon>
        <taxon>Pseudomonadati</taxon>
        <taxon>Pseudomonadota</taxon>
        <taxon>Gammaproteobacteria</taxon>
        <taxon>Enterobacterales</taxon>
        <taxon>Enterobacteriaceae</taxon>
        <taxon>Cronobacter</taxon>
    </lineage>
</organism>
<evidence type="ECO:0000313" key="1">
    <source>
        <dbReference type="EMBL" id="PUX09620.1"/>
    </source>
</evidence>
<dbReference type="EMBL" id="MSAC01000010">
    <property type="protein sequence ID" value="PUX09620.1"/>
    <property type="molecule type" value="Genomic_DNA"/>
</dbReference>
<reference evidence="1 2" key="1">
    <citation type="submission" date="2016-12" db="EMBL/GenBank/DDBJ databases">
        <title>Analysis of the Molecular Diversity Among Cronobacter Species Isolated from Filth Flies Using a Pan Genomic DNA Microarray.</title>
        <authorList>
            <person name="Pava-Ripoll M."/>
            <person name="Tall B."/>
            <person name="Farber J."/>
            <person name="Fanning S."/>
            <person name="Lehner A."/>
            <person name="Stephan R."/>
            <person name="Pagotto F."/>
            <person name="Iverson C."/>
            <person name="Ziobro G."/>
            <person name="Miller A."/>
            <person name="Pearson R."/>
            <person name="Yan Q."/>
            <person name="Kim M."/>
            <person name="Jeong S."/>
            <person name="Park J."/>
            <person name="Jun S."/>
            <person name="Choi H."/>
            <person name="Chung T."/>
            <person name="Yoo Y."/>
            <person name="Park E."/>
            <person name="Hwang S."/>
            <person name="Lee B."/>
            <person name="Sathyamoorthy V."/>
            <person name="Carter L."/>
            <person name="Mammel M."/>
            <person name="Jackson S."/>
            <person name="Kothary M."/>
            <person name="Patel I."/>
            <person name="Grim C."/>
            <person name="Gopinath G."/>
            <person name="Gangiredla J."/>
            <person name="Chase H."/>
        </authorList>
    </citation>
    <scope>NUCLEOTIDE SEQUENCE [LARGE SCALE GENOMIC DNA]</scope>
    <source>
        <strain evidence="1 2">MOD1-Md25g</strain>
    </source>
</reference>
<dbReference type="Pfam" id="PF10834">
    <property type="entry name" value="DUF2560"/>
    <property type="match status" value="1"/>
</dbReference>
<proteinExistence type="predicted"/>
<dbReference type="Proteomes" id="UP000244731">
    <property type="component" value="Unassembled WGS sequence"/>
</dbReference>
<protein>
    <submittedName>
        <fullName evidence="1">DUF2560 domain-containing protein</fullName>
    </submittedName>
</protein>
<gene>
    <name evidence="1" type="ORF">AUM46_04180</name>
</gene>
<accession>A0ABX5K750</accession>
<dbReference type="InterPro" id="IPR022544">
    <property type="entry name" value="Phage_P22_Orf80"/>
</dbReference>
<sequence>MAEVTQITDAQQLNLELYRLVMKDTAAAKKAIAFVAGNQLKAELFKDAYTLATAETGVVARTDKAIQTATEALALFEGE</sequence>